<keyword evidence="2" id="KW-0347">Helicase</keyword>
<keyword evidence="2" id="KW-0547">Nucleotide-binding</keyword>
<accession>A0A7X6HZU5</accession>
<dbReference type="AlphaFoldDB" id="A0A7X6HZU5"/>
<keyword evidence="2" id="KW-0378">Hydrolase</keyword>
<dbReference type="Proteomes" id="UP000578686">
    <property type="component" value="Unassembled WGS sequence"/>
</dbReference>
<feature type="compositionally biased region" description="Low complexity" evidence="1">
    <location>
        <begin position="406"/>
        <end position="425"/>
    </location>
</feature>
<evidence type="ECO:0000313" key="2">
    <source>
        <dbReference type="EMBL" id="NJQ06986.1"/>
    </source>
</evidence>
<dbReference type="EMBL" id="JAAVJD010000122">
    <property type="protein sequence ID" value="NJQ06986.1"/>
    <property type="molecule type" value="Genomic_DNA"/>
</dbReference>
<organism evidence="2 3">
    <name type="scientific">Streptomyces lonarensis</name>
    <dbReference type="NCBI Taxonomy" id="700599"/>
    <lineage>
        <taxon>Bacteria</taxon>
        <taxon>Bacillati</taxon>
        <taxon>Actinomycetota</taxon>
        <taxon>Actinomycetes</taxon>
        <taxon>Kitasatosporales</taxon>
        <taxon>Streptomycetaceae</taxon>
        <taxon>Streptomyces</taxon>
    </lineage>
</organism>
<dbReference type="GO" id="GO:0004386">
    <property type="term" value="F:helicase activity"/>
    <property type="evidence" value="ECO:0007669"/>
    <property type="project" value="UniProtKB-KW"/>
</dbReference>
<sequence length="433" mass="44410">MAPLPAPRGRAFTTSWWGRRWVAALEDSALDSARLAAGRRAARRGAVGAVMVRPGRVTAVVSGRDGSAHRADVLLRTFDAAEWRRLLAAVAAEAGRLAALLDGEMPPDLVTDAESAGVELLPGIGDLEPECECGVWDHCEHTAALGYQVGRLLDEDPFLLLLLRGRDERAVAAGLRPQRPGTPRSETAVPAGLDARTAYAGLPQPLPALPAGPSALGAAPALPADTSVEGVDAAGLAYLVAVTARRSARMLELGLAAARGEEGPRGAYGSAADEEAVTALEPVWLDAAAMAAAIVPGEVVARRLAAGASRTPAELARAATAWSAGGAVAVAVLDAGGGQGASWAGPRTAIVAMDTSEAWEDAGGLPPWRRSGVVWTAVGEGAQVRYGPDGRWWPYARRGDRWWPAGGPEPGPAAALAVARPVAAESEPGAAEG</sequence>
<reference evidence="2 3" key="1">
    <citation type="submission" date="2020-03" db="EMBL/GenBank/DDBJ databases">
        <title>Draft genome of Streptomyces sp. ventii, isolated from the Axial Seamount in the Pacific Ocean, and resequencing of the two type strains Streptomyces lonarensis strain NCL 716 and Streptomyces bohaiensis strain 11A07.</title>
        <authorList>
            <person name="Loughran R.M."/>
            <person name="Pfannmuller K.M."/>
            <person name="Wasson B.J."/>
            <person name="Deadmond M.C."/>
            <person name="Paddock B.E."/>
            <person name="Koyack M.J."/>
            <person name="Gallegos D.A."/>
            <person name="Mitchell E.A."/>
            <person name="Ushijima B."/>
            <person name="Saw J.H."/>
            <person name="Mcphail K.L."/>
            <person name="Videau P."/>
        </authorList>
    </citation>
    <scope>NUCLEOTIDE SEQUENCE [LARGE SCALE GENOMIC DNA]</scope>
    <source>
        <strain evidence="2 3">NCL716</strain>
    </source>
</reference>
<dbReference type="PANTHER" id="PTHR38133">
    <property type="entry name" value="SLR1429 PROTEIN"/>
    <property type="match status" value="1"/>
</dbReference>
<name>A0A7X6HZU5_9ACTN</name>
<keyword evidence="3" id="KW-1185">Reference proteome</keyword>
<gene>
    <name evidence="2" type="ORF">HCN56_15700</name>
</gene>
<keyword evidence="2" id="KW-0067">ATP-binding</keyword>
<dbReference type="PANTHER" id="PTHR38133:SF1">
    <property type="entry name" value="SLR1429 PROTEIN"/>
    <property type="match status" value="1"/>
</dbReference>
<comment type="caution">
    <text evidence="2">The sequence shown here is derived from an EMBL/GenBank/DDBJ whole genome shotgun (WGS) entry which is preliminary data.</text>
</comment>
<feature type="region of interest" description="Disordered" evidence="1">
    <location>
        <begin position="406"/>
        <end position="433"/>
    </location>
</feature>
<evidence type="ECO:0000256" key="1">
    <source>
        <dbReference type="SAM" id="MobiDB-lite"/>
    </source>
</evidence>
<evidence type="ECO:0000313" key="3">
    <source>
        <dbReference type="Proteomes" id="UP000578686"/>
    </source>
</evidence>
<proteinExistence type="predicted"/>
<protein>
    <submittedName>
        <fullName evidence="2">SWF or SNF family helicase</fullName>
    </submittedName>
</protein>